<dbReference type="InterPro" id="IPR036412">
    <property type="entry name" value="HAD-like_sf"/>
</dbReference>
<dbReference type="Pfam" id="PF08282">
    <property type="entry name" value="Hydrolase_3"/>
    <property type="match status" value="1"/>
</dbReference>
<dbReference type="InterPro" id="IPR006379">
    <property type="entry name" value="HAD-SF_hydro_IIB"/>
</dbReference>
<dbReference type="Gene3D" id="3.30.1240.10">
    <property type="match status" value="1"/>
</dbReference>
<reference evidence="1" key="1">
    <citation type="submission" date="2020-05" db="EMBL/GenBank/DDBJ databases">
        <authorList>
            <person name="Chiriac C."/>
            <person name="Salcher M."/>
            <person name="Ghai R."/>
            <person name="Kavagutti S V."/>
        </authorList>
    </citation>
    <scope>NUCLEOTIDE SEQUENCE</scope>
</reference>
<evidence type="ECO:0000313" key="1">
    <source>
        <dbReference type="EMBL" id="CAB4331893.1"/>
    </source>
</evidence>
<protein>
    <submittedName>
        <fullName evidence="1">Unannotated protein</fullName>
    </submittedName>
</protein>
<dbReference type="SUPFAM" id="SSF56784">
    <property type="entry name" value="HAD-like"/>
    <property type="match status" value="1"/>
</dbReference>
<dbReference type="GO" id="GO:0000287">
    <property type="term" value="F:magnesium ion binding"/>
    <property type="evidence" value="ECO:0007669"/>
    <property type="project" value="TreeGrafter"/>
</dbReference>
<name>A0A6J5YVV4_9ZZZZ</name>
<organism evidence="1">
    <name type="scientific">freshwater metagenome</name>
    <dbReference type="NCBI Taxonomy" id="449393"/>
    <lineage>
        <taxon>unclassified sequences</taxon>
        <taxon>metagenomes</taxon>
        <taxon>ecological metagenomes</taxon>
    </lineage>
</organism>
<dbReference type="GO" id="GO:0016791">
    <property type="term" value="F:phosphatase activity"/>
    <property type="evidence" value="ECO:0007669"/>
    <property type="project" value="TreeGrafter"/>
</dbReference>
<dbReference type="PANTHER" id="PTHR10000">
    <property type="entry name" value="PHOSPHOSERINE PHOSPHATASE"/>
    <property type="match status" value="1"/>
</dbReference>
<dbReference type="GO" id="GO:0005829">
    <property type="term" value="C:cytosol"/>
    <property type="evidence" value="ECO:0007669"/>
    <property type="project" value="TreeGrafter"/>
</dbReference>
<dbReference type="PROSITE" id="PS01228">
    <property type="entry name" value="COF_1"/>
    <property type="match status" value="1"/>
</dbReference>
<dbReference type="NCBIfam" id="TIGR01484">
    <property type="entry name" value="HAD-SF-IIB"/>
    <property type="match status" value="1"/>
</dbReference>
<dbReference type="Gene3D" id="3.40.50.1000">
    <property type="entry name" value="HAD superfamily/HAD-like"/>
    <property type="match status" value="1"/>
</dbReference>
<accession>A0A6J5YVV4</accession>
<sequence length="276" mass="30330">MSVHQNFERRPKLIASDLDGTIVAHYGNVTQRTIDAFRKAHSMGVEIFFVTGRPPRWMPEIKEAFGIGGAICGNGAMLYDLHNDKVLEEWLIPVDAQLEAVKRLRKAIPEISFAVESHNYFHREKSYIPRWDVGLDNVGVEKIEEVITSPALKVLARCSQQEHTSDEMLAIAKVELDGLTTVTHSNPNDSLLEISALGVSKGMTLAKIAARLGIDASDCVSFGDNPNDFSMLEWCGRSFAMVDGHPEGPKHAKGIAGPCEEDGVAIIIEQLLELPA</sequence>
<dbReference type="EMBL" id="CAESAB010000005">
    <property type="protein sequence ID" value="CAB4331893.1"/>
    <property type="molecule type" value="Genomic_DNA"/>
</dbReference>
<dbReference type="InterPro" id="IPR023214">
    <property type="entry name" value="HAD_sf"/>
</dbReference>
<dbReference type="PANTHER" id="PTHR10000:SF8">
    <property type="entry name" value="HAD SUPERFAMILY HYDROLASE-LIKE, TYPE 3"/>
    <property type="match status" value="1"/>
</dbReference>
<proteinExistence type="predicted"/>
<dbReference type="AlphaFoldDB" id="A0A6J5YVV4"/>
<gene>
    <name evidence="1" type="ORF">UFOPK3820_00250</name>
</gene>